<dbReference type="AlphaFoldDB" id="A0A3M7Q4L1"/>
<proteinExistence type="predicted"/>
<protein>
    <submittedName>
        <fullName evidence="1">Uncharacterized protein</fullName>
    </submittedName>
</protein>
<evidence type="ECO:0000313" key="2">
    <source>
        <dbReference type="Proteomes" id="UP000276133"/>
    </source>
</evidence>
<dbReference type="EMBL" id="REGN01007476">
    <property type="protein sequence ID" value="RNA06159.1"/>
    <property type="molecule type" value="Genomic_DNA"/>
</dbReference>
<name>A0A3M7Q4L1_BRAPC</name>
<evidence type="ECO:0000313" key="1">
    <source>
        <dbReference type="EMBL" id="RNA06159.1"/>
    </source>
</evidence>
<dbReference type="Proteomes" id="UP000276133">
    <property type="component" value="Unassembled WGS sequence"/>
</dbReference>
<keyword evidence="2" id="KW-1185">Reference proteome</keyword>
<organism evidence="1 2">
    <name type="scientific">Brachionus plicatilis</name>
    <name type="common">Marine rotifer</name>
    <name type="synonym">Brachionus muelleri</name>
    <dbReference type="NCBI Taxonomy" id="10195"/>
    <lineage>
        <taxon>Eukaryota</taxon>
        <taxon>Metazoa</taxon>
        <taxon>Spiralia</taxon>
        <taxon>Gnathifera</taxon>
        <taxon>Rotifera</taxon>
        <taxon>Eurotatoria</taxon>
        <taxon>Monogononta</taxon>
        <taxon>Pseudotrocha</taxon>
        <taxon>Ploima</taxon>
        <taxon>Brachionidae</taxon>
        <taxon>Brachionus</taxon>
    </lineage>
</organism>
<comment type="caution">
    <text evidence="1">The sequence shown here is derived from an EMBL/GenBank/DDBJ whole genome shotgun (WGS) entry which is preliminary data.</text>
</comment>
<sequence>NLRKKSKIIKKAKRFLSNFIIHIEFQKKYPNFLIKIKRSKYKLEKINFFKSNYFYMSCQYE</sequence>
<reference evidence="1 2" key="1">
    <citation type="journal article" date="2018" name="Sci. Rep.">
        <title>Genomic signatures of local adaptation to the degree of environmental predictability in rotifers.</title>
        <authorList>
            <person name="Franch-Gras L."/>
            <person name="Hahn C."/>
            <person name="Garcia-Roger E.M."/>
            <person name="Carmona M.J."/>
            <person name="Serra M."/>
            <person name="Gomez A."/>
        </authorList>
    </citation>
    <scope>NUCLEOTIDE SEQUENCE [LARGE SCALE GENOMIC DNA]</scope>
    <source>
        <strain evidence="1">HYR1</strain>
    </source>
</reference>
<feature type="non-terminal residue" evidence="1">
    <location>
        <position position="1"/>
    </location>
</feature>
<gene>
    <name evidence="1" type="ORF">BpHYR1_025494</name>
</gene>
<accession>A0A3M7Q4L1</accession>